<comment type="caution">
    <text evidence="1">The sequence shown here is derived from an EMBL/GenBank/DDBJ whole genome shotgun (WGS) entry which is preliminary data.</text>
</comment>
<organism evidence="1 2">
    <name type="scientific">Trifolium medium</name>
    <dbReference type="NCBI Taxonomy" id="97028"/>
    <lineage>
        <taxon>Eukaryota</taxon>
        <taxon>Viridiplantae</taxon>
        <taxon>Streptophyta</taxon>
        <taxon>Embryophyta</taxon>
        <taxon>Tracheophyta</taxon>
        <taxon>Spermatophyta</taxon>
        <taxon>Magnoliopsida</taxon>
        <taxon>eudicotyledons</taxon>
        <taxon>Gunneridae</taxon>
        <taxon>Pentapetalae</taxon>
        <taxon>rosids</taxon>
        <taxon>fabids</taxon>
        <taxon>Fabales</taxon>
        <taxon>Fabaceae</taxon>
        <taxon>Papilionoideae</taxon>
        <taxon>50 kb inversion clade</taxon>
        <taxon>NPAAA clade</taxon>
        <taxon>Hologalegina</taxon>
        <taxon>IRL clade</taxon>
        <taxon>Trifolieae</taxon>
        <taxon>Trifolium</taxon>
    </lineage>
</organism>
<dbReference type="EMBL" id="LXQA010001119">
    <property type="protein sequence ID" value="MCH80494.1"/>
    <property type="molecule type" value="Genomic_DNA"/>
</dbReference>
<evidence type="ECO:0008006" key="3">
    <source>
        <dbReference type="Google" id="ProtNLM"/>
    </source>
</evidence>
<name>A0A392M1K9_9FABA</name>
<evidence type="ECO:0000313" key="1">
    <source>
        <dbReference type="EMBL" id="MCH80494.1"/>
    </source>
</evidence>
<accession>A0A392M1K9</accession>
<reference evidence="1 2" key="1">
    <citation type="journal article" date="2018" name="Front. Plant Sci.">
        <title>Red Clover (Trifolium pratense) and Zigzag Clover (T. medium) - A Picture of Genomic Similarities and Differences.</title>
        <authorList>
            <person name="Dluhosova J."/>
            <person name="Istvanek J."/>
            <person name="Nedelnik J."/>
            <person name="Repkova J."/>
        </authorList>
    </citation>
    <scope>NUCLEOTIDE SEQUENCE [LARGE SCALE GENOMIC DNA]</scope>
    <source>
        <strain evidence="2">cv. 10/8</strain>
        <tissue evidence="1">Leaf</tissue>
    </source>
</reference>
<protein>
    <recommendedName>
        <fullName evidence="3">TF-B3 domain-containing protein</fullName>
    </recommendedName>
</protein>
<dbReference type="Proteomes" id="UP000265520">
    <property type="component" value="Unassembled WGS sequence"/>
</dbReference>
<proteinExistence type="predicted"/>
<dbReference type="AlphaFoldDB" id="A0A392M1K9"/>
<evidence type="ECO:0000313" key="2">
    <source>
        <dbReference type="Proteomes" id="UP000265520"/>
    </source>
</evidence>
<sequence>MNAITGQDVDGNRSWESVISNADVTGQRFLFIPMKIQNFLQAQQTNISISLENTNIVVNCNIHTCSRSAKEKYISHQWTAFLNQANINVGSRIKLTVLDPPDCFKQNNDSDL</sequence>
<keyword evidence="2" id="KW-1185">Reference proteome</keyword>
<gene>
    <name evidence="1" type="ORF">A2U01_0001263</name>
</gene>